<keyword evidence="2" id="KW-1185">Reference proteome</keyword>
<dbReference type="Pfam" id="PF17914">
    <property type="entry name" value="HopA1"/>
    <property type="match status" value="1"/>
</dbReference>
<dbReference type="Proteomes" id="UP001596156">
    <property type="component" value="Unassembled WGS sequence"/>
</dbReference>
<proteinExistence type="predicted"/>
<dbReference type="InterPro" id="IPR040871">
    <property type="entry name" value="HopA1"/>
</dbReference>
<gene>
    <name evidence="1" type="ORF">ACFPN6_09360</name>
</gene>
<evidence type="ECO:0000313" key="2">
    <source>
        <dbReference type="Proteomes" id="UP001596156"/>
    </source>
</evidence>
<protein>
    <submittedName>
        <fullName evidence="1">T3SS effector HopA1 family protein</fullName>
    </submittedName>
</protein>
<name>A0ABW0D6U2_STRFI</name>
<sequence>MTASGTAASPGLDEALEEVLSAVSPTEDGTGVRLGDREVRAERPRQLRQRLGTALYETFHAGHAFGDKPGILHRDMVLEAQLAEAVPHSTTPVAARPVDDRPPGSGPVVSLGGVRVRLPAGTLPAEPGPGGDGRVPLRLPTARPRLSPGFFLVDGSRGTCGPGPLLRVYVHLAEPSSAVEVWRTVLDLLEEHGVPYRAKITSSRRLLPRRDGLVVYLGPGAWHTVPGLARAVPATAVGHSVSAFARALAPGVAVAWEPDDKRPGRRNSSFGQHRSLAIAEGIEASLREGDLSRLHAHVLTALNESGINPSTLFRNSSSPDLPFLC</sequence>
<reference evidence="2" key="1">
    <citation type="journal article" date="2019" name="Int. J. Syst. Evol. Microbiol.">
        <title>The Global Catalogue of Microorganisms (GCM) 10K type strain sequencing project: providing services to taxonomists for standard genome sequencing and annotation.</title>
        <authorList>
            <consortium name="The Broad Institute Genomics Platform"/>
            <consortium name="The Broad Institute Genome Sequencing Center for Infectious Disease"/>
            <person name="Wu L."/>
            <person name="Ma J."/>
        </authorList>
    </citation>
    <scope>NUCLEOTIDE SEQUENCE [LARGE SCALE GENOMIC DNA]</scope>
    <source>
        <strain evidence="2">CCM 8479</strain>
    </source>
</reference>
<dbReference type="RefSeq" id="WP_344643359.1">
    <property type="nucleotide sequence ID" value="NZ_BAAASS010000004.1"/>
</dbReference>
<evidence type="ECO:0000313" key="1">
    <source>
        <dbReference type="EMBL" id="MFC5224805.1"/>
    </source>
</evidence>
<organism evidence="1 2">
    <name type="scientific">Streptomyces fimbriatus</name>
    <dbReference type="NCBI Taxonomy" id="68197"/>
    <lineage>
        <taxon>Bacteria</taxon>
        <taxon>Bacillati</taxon>
        <taxon>Actinomycetota</taxon>
        <taxon>Actinomycetes</taxon>
        <taxon>Kitasatosporales</taxon>
        <taxon>Streptomycetaceae</taxon>
        <taxon>Streptomyces</taxon>
    </lineage>
</organism>
<dbReference type="EMBL" id="JBHSKL010000011">
    <property type="protein sequence ID" value="MFC5224805.1"/>
    <property type="molecule type" value="Genomic_DNA"/>
</dbReference>
<comment type="caution">
    <text evidence="1">The sequence shown here is derived from an EMBL/GenBank/DDBJ whole genome shotgun (WGS) entry which is preliminary data.</text>
</comment>
<accession>A0ABW0D6U2</accession>